<organism evidence="2 3">
    <name type="scientific">Streptomyces canus</name>
    <dbReference type="NCBI Taxonomy" id="58343"/>
    <lineage>
        <taxon>Bacteria</taxon>
        <taxon>Bacillati</taxon>
        <taxon>Actinomycetota</taxon>
        <taxon>Actinomycetes</taxon>
        <taxon>Kitasatosporales</taxon>
        <taxon>Streptomycetaceae</taxon>
        <taxon>Streptomyces</taxon>
        <taxon>Streptomyces aurantiacus group</taxon>
    </lineage>
</organism>
<dbReference type="STRING" id="58343.AQJ46_31165"/>
<evidence type="ECO:0000313" key="2">
    <source>
        <dbReference type="EMBL" id="KUN63723.1"/>
    </source>
</evidence>
<feature type="region of interest" description="Disordered" evidence="1">
    <location>
        <begin position="107"/>
        <end position="134"/>
    </location>
</feature>
<sequence>MPARSSAPTVCLRPPGSTGRTVRANRVLSVLAGGSLRWASCAARTSPPWASATTHDSADTSGTRGAPRCGRTWVPEWYSRSGEAAAAGAPPGATGSEPVCAAAVAGAHTRSPVMHSAQAETANREGNPIVIPQS</sequence>
<dbReference type="AlphaFoldDB" id="A0A101RXV0"/>
<dbReference type="Proteomes" id="UP000053669">
    <property type="component" value="Unassembled WGS sequence"/>
</dbReference>
<comment type="caution">
    <text evidence="2">The sequence shown here is derived from an EMBL/GenBank/DDBJ whole genome shotgun (WGS) entry which is preliminary data.</text>
</comment>
<feature type="compositionally biased region" description="Polar residues" evidence="1">
    <location>
        <begin position="51"/>
        <end position="63"/>
    </location>
</feature>
<accession>A0A101RXV0</accession>
<evidence type="ECO:0000313" key="3">
    <source>
        <dbReference type="Proteomes" id="UP000053669"/>
    </source>
</evidence>
<protein>
    <submittedName>
        <fullName evidence="2">Uncharacterized protein</fullName>
    </submittedName>
</protein>
<dbReference type="EMBL" id="LMWU01000034">
    <property type="protein sequence ID" value="KUN63723.1"/>
    <property type="molecule type" value="Genomic_DNA"/>
</dbReference>
<name>A0A101RXV0_9ACTN</name>
<feature type="region of interest" description="Disordered" evidence="1">
    <location>
        <begin position="45"/>
        <end position="70"/>
    </location>
</feature>
<reference evidence="2 3" key="1">
    <citation type="submission" date="2015-10" db="EMBL/GenBank/DDBJ databases">
        <title>Draft genome sequence of Streptomyces canus DSM 40017, type strain for the species Streptomyces canus.</title>
        <authorList>
            <person name="Ruckert C."/>
            <person name="Winkler A."/>
            <person name="Kalinowski J."/>
            <person name="Kampfer P."/>
            <person name="Glaeser S."/>
        </authorList>
    </citation>
    <scope>NUCLEOTIDE SEQUENCE [LARGE SCALE GENOMIC DNA]</scope>
    <source>
        <strain evidence="2 3">DSM 40017</strain>
    </source>
</reference>
<evidence type="ECO:0000256" key="1">
    <source>
        <dbReference type="SAM" id="MobiDB-lite"/>
    </source>
</evidence>
<proteinExistence type="predicted"/>
<gene>
    <name evidence="2" type="ORF">AQJ46_31165</name>
</gene>